<sequence>MRIANLLLRNNIILAPIAGVTDLPFRILARREGCGLAFTEMVSAKGLYYNNENTERLLDTCDEDRPLGVQIFGSDPEIMGWAARELSRREFDLIDINMGCPTPKIVKNGDGSALLLKPDLARRVIASVVEASRLPVTVKIRIGWDEKNINGIEIAEIASKAGASAVTVHGRTRNQFYSGKARWDIIREIKQRVPIPVIGNGDVFTPEDAKNMLEQTGCDGVMIARGALGNPRIFREVIYYLKTGQKLSPMGPKEKLEFALRHLYMVIEYKGERTGIKEMRKHFAWYLKGIKNSNRVKESLYRADSAAEVVKIIEEFANRQEEGEG</sequence>
<dbReference type="EC" id="1.3.1.-" evidence="12"/>
<dbReference type="InterPro" id="IPR001269">
    <property type="entry name" value="DUS_fam"/>
</dbReference>
<comment type="catalytic activity">
    <reaction evidence="11">
        <text>a 5,6-dihydrouridine in tRNA + NAD(+) = a uridine in tRNA + NADH + H(+)</text>
        <dbReference type="Rhea" id="RHEA:54452"/>
        <dbReference type="Rhea" id="RHEA-COMP:13339"/>
        <dbReference type="Rhea" id="RHEA-COMP:13887"/>
        <dbReference type="ChEBI" id="CHEBI:15378"/>
        <dbReference type="ChEBI" id="CHEBI:57540"/>
        <dbReference type="ChEBI" id="CHEBI:57945"/>
        <dbReference type="ChEBI" id="CHEBI:65315"/>
        <dbReference type="ChEBI" id="CHEBI:74443"/>
    </reaction>
</comment>
<protein>
    <recommendedName>
        <fullName evidence="12">tRNA-dihydrouridine synthase</fullName>
        <ecNumber evidence="12">1.3.1.-</ecNumber>
    </recommendedName>
</protein>
<dbReference type="SUPFAM" id="SSF51395">
    <property type="entry name" value="FMN-linked oxidoreductases"/>
    <property type="match status" value="1"/>
</dbReference>
<evidence type="ECO:0000256" key="3">
    <source>
        <dbReference type="ARBA" id="ARBA00022555"/>
    </source>
</evidence>
<dbReference type="PROSITE" id="PS01136">
    <property type="entry name" value="UPF0034"/>
    <property type="match status" value="1"/>
</dbReference>
<organism evidence="16 17">
    <name type="scientific">Koleobacter methoxysyntrophicus</name>
    <dbReference type="NCBI Taxonomy" id="2751313"/>
    <lineage>
        <taxon>Bacteria</taxon>
        <taxon>Bacillati</taxon>
        <taxon>Bacillota</taxon>
        <taxon>Clostridia</taxon>
        <taxon>Koleobacterales</taxon>
        <taxon>Koleobacteraceae</taxon>
        <taxon>Koleobacter</taxon>
    </lineage>
</organism>
<evidence type="ECO:0000256" key="9">
    <source>
        <dbReference type="ARBA" id="ARBA00023002"/>
    </source>
</evidence>
<keyword evidence="17" id="KW-1185">Reference proteome</keyword>
<evidence type="ECO:0000256" key="4">
    <source>
        <dbReference type="ARBA" id="ARBA00022630"/>
    </source>
</evidence>
<evidence type="ECO:0000256" key="1">
    <source>
        <dbReference type="ARBA" id="ARBA00001917"/>
    </source>
</evidence>
<dbReference type="KEGG" id="kme:H0A61_01191"/>
<comment type="similarity">
    <text evidence="12">Belongs to the dus family.</text>
</comment>
<dbReference type="InterPro" id="IPR035587">
    <property type="entry name" value="DUS-like_FMN-bd"/>
</dbReference>
<dbReference type="PANTHER" id="PTHR45846:SF1">
    <property type="entry name" value="TRNA-DIHYDROURIDINE(47) SYNTHASE [NAD(P)(+)]-LIKE"/>
    <property type="match status" value="1"/>
</dbReference>
<evidence type="ECO:0000313" key="16">
    <source>
        <dbReference type="EMBL" id="QSQ08846.1"/>
    </source>
</evidence>
<feature type="domain" description="DUS-like FMN-binding" evidence="15">
    <location>
        <begin position="13"/>
        <end position="314"/>
    </location>
</feature>
<evidence type="ECO:0000313" key="17">
    <source>
        <dbReference type="Proteomes" id="UP000662904"/>
    </source>
</evidence>
<reference evidence="16" key="1">
    <citation type="submission" date="2020-07" db="EMBL/GenBank/DDBJ databases">
        <title>Koleobacter methoxysyntrophicus gen. nov., sp. nov., a novel anaerobic bacterium isolated from deep subsurface oil field and proposal of Koleobacterales ord. nov. in the phylum Firmicutes.</title>
        <authorList>
            <person name="Sakamoto S."/>
            <person name="Tamaki H."/>
        </authorList>
    </citation>
    <scope>NUCLEOTIDE SEQUENCE</scope>
    <source>
        <strain evidence="16">NRmbB1</strain>
    </source>
</reference>
<name>A0A8A0RNR2_9FIRM</name>
<keyword evidence="4 12" id="KW-0285">Flavoprotein</keyword>
<dbReference type="EMBL" id="CP059066">
    <property type="protein sequence ID" value="QSQ08846.1"/>
    <property type="molecule type" value="Genomic_DNA"/>
</dbReference>
<dbReference type="Pfam" id="PF01207">
    <property type="entry name" value="Dus"/>
    <property type="match status" value="1"/>
</dbReference>
<evidence type="ECO:0000256" key="10">
    <source>
        <dbReference type="ARBA" id="ARBA00048205"/>
    </source>
</evidence>
<evidence type="ECO:0000256" key="7">
    <source>
        <dbReference type="ARBA" id="ARBA00022857"/>
    </source>
</evidence>
<accession>A0A8A0RNR2</accession>
<keyword evidence="9 12" id="KW-0560">Oxidoreductase</keyword>
<keyword evidence="6 12" id="KW-0819">tRNA processing</keyword>
<evidence type="ECO:0000256" key="8">
    <source>
        <dbReference type="ARBA" id="ARBA00022884"/>
    </source>
</evidence>
<dbReference type="RefSeq" id="WP_206709048.1">
    <property type="nucleotide sequence ID" value="NZ_CP059066.1"/>
</dbReference>
<comment type="cofactor">
    <cofactor evidence="1 12 14">
        <name>FMN</name>
        <dbReference type="ChEBI" id="CHEBI:58210"/>
    </cofactor>
</comment>
<dbReference type="GO" id="GO:0000049">
    <property type="term" value="F:tRNA binding"/>
    <property type="evidence" value="ECO:0007669"/>
    <property type="project" value="UniProtKB-KW"/>
</dbReference>
<comment type="function">
    <text evidence="2 12">Catalyzes the synthesis of 5,6-dihydrouridine (D), a modified base found in the D-loop of most tRNAs, via the reduction of the C5-C6 double bond in target uridines.</text>
</comment>
<evidence type="ECO:0000256" key="14">
    <source>
        <dbReference type="PIRSR" id="PIRSR006621-2"/>
    </source>
</evidence>
<dbReference type="InterPro" id="IPR013785">
    <property type="entry name" value="Aldolase_TIM"/>
</dbReference>
<dbReference type="InterPro" id="IPR024036">
    <property type="entry name" value="tRNA-dHydroUridine_Synthase_C"/>
</dbReference>
<evidence type="ECO:0000256" key="13">
    <source>
        <dbReference type="PIRSR" id="PIRSR006621-1"/>
    </source>
</evidence>
<keyword evidence="8" id="KW-0694">RNA-binding</keyword>
<evidence type="ECO:0000256" key="6">
    <source>
        <dbReference type="ARBA" id="ARBA00022694"/>
    </source>
</evidence>
<dbReference type="GO" id="GO:0050660">
    <property type="term" value="F:flavin adenine dinucleotide binding"/>
    <property type="evidence" value="ECO:0007669"/>
    <property type="project" value="InterPro"/>
</dbReference>
<evidence type="ECO:0000256" key="5">
    <source>
        <dbReference type="ARBA" id="ARBA00022643"/>
    </source>
</evidence>
<proteinExistence type="inferred from homology"/>
<evidence type="ECO:0000259" key="15">
    <source>
        <dbReference type="Pfam" id="PF01207"/>
    </source>
</evidence>
<feature type="active site" description="Proton donor" evidence="13">
    <location>
        <position position="100"/>
    </location>
</feature>
<dbReference type="Proteomes" id="UP000662904">
    <property type="component" value="Chromosome"/>
</dbReference>
<keyword evidence="3" id="KW-0820">tRNA-binding</keyword>
<dbReference type="InterPro" id="IPR004652">
    <property type="entry name" value="DusB-like"/>
</dbReference>
<dbReference type="PIRSF" id="PIRSF006621">
    <property type="entry name" value="Dus"/>
    <property type="match status" value="1"/>
</dbReference>
<keyword evidence="7" id="KW-0521">NADP</keyword>
<evidence type="ECO:0000256" key="11">
    <source>
        <dbReference type="ARBA" id="ARBA00048802"/>
    </source>
</evidence>
<dbReference type="CDD" id="cd02801">
    <property type="entry name" value="DUS_like_FMN"/>
    <property type="match status" value="1"/>
</dbReference>
<dbReference type="Gene3D" id="1.10.1200.80">
    <property type="entry name" value="Putative flavin oxidoreducatase, domain 2"/>
    <property type="match status" value="1"/>
</dbReference>
<dbReference type="NCBIfam" id="TIGR00737">
    <property type="entry name" value="nifR3_yhdG"/>
    <property type="match status" value="1"/>
</dbReference>
<dbReference type="InterPro" id="IPR018517">
    <property type="entry name" value="tRNA_hU_synthase_CS"/>
</dbReference>
<dbReference type="Gene3D" id="3.20.20.70">
    <property type="entry name" value="Aldolase class I"/>
    <property type="match status" value="1"/>
</dbReference>
<evidence type="ECO:0000256" key="2">
    <source>
        <dbReference type="ARBA" id="ARBA00002790"/>
    </source>
</evidence>
<feature type="binding site" evidence="14">
    <location>
        <position position="169"/>
    </location>
    <ligand>
        <name>FMN</name>
        <dbReference type="ChEBI" id="CHEBI:58210"/>
    </ligand>
</feature>
<dbReference type="PANTHER" id="PTHR45846">
    <property type="entry name" value="TRNA-DIHYDROURIDINE(47) SYNTHASE [NAD(P)(+)]-LIKE"/>
    <property type="match status" value="1"/>
</dbReference>
<feature type="binding site" evidence="14">
    <location>
        <begin position="224"/>
        <end position="225"/>
    </location>
    <ligand>
        <name>FMN</name>
        <dbReference type="ChEBI" id="CHEBI:58210"/>
    </ligand>
</feature>
<comment type="catalytic activity">
    <reaction evidence="10">
        <text>a 5,6-dihydrouridine in tRNA + NADP(+) = a uridine in tRNA + NADPH + H(+)</text>
        <dbReference type="Rhea" id="RHEA:23624"/>
        <dbReference type="Rhea" id="RHEA-COMP:13339"/>
        <dbReference type="Rhea" id="RHEA-COMP:13887"/>
        <dbReference type="ChEBI" id="CHEBI:15378"/>
        <dbReference type="ChEBI" id="CHEBI:57783"/>
        <dbReference type="ChEBI" id="CHEBI:58349"/>
        <dbReference type="ChEBI" id="CHEBI:65315"/>
        <dbReference type="ChEBI" id="CHEBI:74443"/>
    </reaction>
</comment>
<feature type="binding site" evidence="14">
    <location>
        <position position="139"/>
    </location>
    <ligand>
        <name>FMN</name>
        <dbReference type="ChEBI" id="CHEBI:58210"/>
    </ligand>
</feature>
<dbReference type="GO" id="GO:0017150">
    <property type="term" value="F:tRNA dihydrouridine synthase activity"/>
    <property type="evidence" value="ECO:0007669"/>
    <property type="project" value="InterPro"/>
</dbReference>
<feature type="binding site" evidence="14">
    <location>
        <position position="70"/>
    </location>
    <ligand>
        <name>FMN</name>
        <dbReference type="ChEBI" id="CHEBI:58210"/>
    </ligand>
</feature>
<gene>
    <name evidence="16" type="primary">dus</name>
    <name evidence="16" type="ORF">H0A61_01191</name>
</gene>
<dbReference type="AlphaFoldDB" id="A0A8A0RNR2"/>
<keyword evidence="14" id="KW-0547">Nucleotide-binding</keyword>
<evidence type="ECO:0000256" key="12">
    <source>
        <dbReference type="PIRNR" id="PIRNR006621"/>
    </source>
</evidence>
<keyword evidence="5 12" id="KW-0288">FMN</keyword>